<proteinExistence type="predicted"/>
<protein>
    <submittedName>
        <fullName evidence="3">Uncharacterized protein</fullName>
    </submittedName>
</protein>
<comment type="caution">
    <text evidence="3">The sequence shown here is derived from an EMBL/GenBank/DDBJ whole genome shotgun (WGS) entry which is preliminary data.</text>
</comment>
<organism evidence="3 4">
    <name type="scientific">Durusdinium trenchii</name>
    <dbReference type="NCBI Taxonomy" id="1381693"/>
    <lineage>
        <taxon>Eukaryota</taxon>
        <taxon>Sar</taxon>
        <taxon>Alveolata</taxon>
        <taxon>Dinophyceae</taxon>
        <taxon>Suessiales</taxon>
        <taxon>Symbiodiniaceae</taxon>
        <taxon>Durusdinium</taxon>
    </lineage>
</organism>
<dbReference type="InterPro" id="IPR023393">
    <property type="entry name" value="START-like_dom_sf"/>
</dbReference>
<gene>
    <name evidence="3" type="ORF">SCF082_LOCUS21651</name>
</gene>
<feature type="coiled-coil region" evidence="1">
    <location>
        <begin position="338"/>
        <end position="478"/>
    </location>
</feature>
<keyword evidence="4" id="KW-1185">Reference proteome</keyword>
<accession>A0ABP0LAR7</accession>
<sequence>MLSTLTQRLESAESTAKRAEAAAERAVTAERRIKEMDDRARQRIFEAGTAAVDEAIARVEEVAEKRANELDDRGETLTTFVDHGRADLAEARAKAVEALQRVAENAKSEADTGLRAVQDRADEAQRAIAQEHSSAAHEIGQARNESVEAIGSERKAAEAAMAERIEGLSERLASLIEDAEGRLAQVIATSDAQAGERVNEVGERIEREIAPKLAEAEANADAVLDRVDQVGTKARGVFELDLDGIESLCDRAEALIESTGAGSTKPAEGTLAAVAASAMAAMEQMDEVATAGERARRQAEESRKALSESIESAGLWLDRLVEQRDGLQQSITLATKLCEQAEGQLSQRRAELDEAMRAPATEVKRHLDTLKTASEEAETKRTALAELIEESEKRAEKKANAAADKAAEKAIHKAKIESEKLDAKAMQARQALDQAWKTLETRLKGELKESLTALSAEAQRAERARVALREDIEAARQVEKETRAAISKPAAPSSVDQLNKLANLMQDLAERTAGKKPAVAKTPEPKAAAAAAPARAAAATARATQAAPAKPTTKKAAKKVAKKTASKKTTTKKATTKKTATKKTANGLGVAFRLWRDHAAEGWSVDLDVAVACADRGLGQDRGNLQVAQQVLVGDGREFLETFEQANADALDVERDVDAPLGGGAEPLNPGGIIGLELLQRVELGVRGGVGIGQFEQLATRRGAAIGKGGVGRRMLGQGLLALAVGDDHAGVFSAIAESKSPNVCEPMRGLPVSAAGLGELAMQHSTHPDADRLAGLRRVGRRSSIRMKDFHASSIMPCDVRTLYEWHANAGALERLTPPWQRVTIAERRRGTDHPRIGNGAIARLMIGLGPLSMPWVAEHFDHDPPHGFSDRQLSGPFGSWTHRHQFSDEGGGRSRLDDRIQYEAPAGLLGSMLLGGKLAADLDRLFWFRHERTRADLARHV</sequence>
<name>A0ABP0LAR7_9DINO</name>
<feature type="compositionally biased region" description="Basic and acidic residues" evidence="2">
    <location>
        <begin position="15"/>
        <end position="25"/>
    </location>
</feature>
<reference evidence="3 4" key="1">
    <citation type="submission" date="2024-02" db="EMBL/GenBank/DDBJ databases">
        <authorList>
            <person name="Chen Y."/>
            <person name="Shah S."/>
            <person name="Dougan E. K."/>
            <person name="Thang M."/>
            <person name="Chan C."/>
        </authorList>
    </citation>
    <scope>NUCLEOTIDE SEQUENCE [LARGE SCALE GENOMIC DNA]</scope>
</reference>
<dbReference type="Gene3D" id="3.30.530.20">
    <property type="match status" value="1"/>
</dbReference>
<evidence type="ECO:0000256" key="2">
    <source>
        <dbReference type="SAM" id="MobiDB-lite"/>
    </source>
</evidence>
<dbReference type="CDD" id="cd07820">
    <property type="entry name" value="SRPBCC_3"/>
    <property type="match status" value="1"/>
</dbReference>
<feature type="non-terminal residue" evidence="3">
    <location>
        <position position="943"/>
    </location>
</feature>
<evidence type="ECO:0000313" key="4">
    <source>
        <dbReference type="Proteomes" id="UP001642464"/>
    </source>
</evidence>
<keyword evidence="1" id="KW-0175">Coiled coil</keyword>
<dbReference type="SUPFAM" id="SSF55961">
    <property type="entry name" value="Bet v1-like"/>
    <property type="match status" value="1"/>
</dbReference>
<feature type="compositionally biased region" description="Low complexity" evidence="2">
    <location>
        <begin position="515"/>
        <end position="551"/>
    </location>
</feature>
<evidence type="ECO:0000256" key="1">
    <source>
        <dbReference type="SAM" id="Coils"/>
    </source>
</evidence>
<feature type="compositionally biased region" description="Basic residues" evidence="2">
    <location>
        <begin position="552"/>
        <end position="581"/>
    </location>
</feature>
<feature type="region of interest" description="Disordered" evidence="2">
    <location>
        <begin position="513"/>
        <end position="581"/>
    </location>
</feature>
<feature type="region of interest" description="Disordered" evidence="2">
    <location>
        <begin position="1"/>
        <end position="25"/>
    </location>
</feature>
<dbReference type="Proteomes" id="UP001642464">
    <property type="component" value="Unassembled WGS sequence"/>
</dbReference>
<dbReference type="EMBL" id="CAXAMM010015406">
    <property type="protein sequence ID" value="CAK9036265.1"/>
    <property type="molecule type" value="Genomic_DNA"/>
</dbReference>
<evidence type="ECO:0000313" key="3">
    <source>
        <dbReference type="EMBL" id="CAK9036265.1"/>
    </source>
</evidence>